<dbReference type="OrthoDB" id="7053243at2"/>
<protein>
    <submittedName>
        <fullName evidence="1">Uncharacterized protein</fullName>
    </submittedName>
</protein>
<accession>A0A1I4ZRT8</accession>
<evidence type="ECO:0000313" key="1">
    <source>
        <dbReference type="EMBL" id="SFN52700.1"/>
    </source>
</evidence>
<dbReference type="STRING" id="578942.SAMN05216289_12813"/>
<gene>
    <name evidence="1" type="ORF">SAMN05216289_12813</name>
</gene>
<organism evidence="1 2">
    <name type="scientific">Dokdonella immobilis</name>
    <dbReference type="NCBI Taxonomy" id="578942"/>
    <lineage>
        <taxon>Bacteria</taxon>
        <taxon>Pseudomonadati</taxon>
        <taxon>Pseudomonadota</taxon>
        <taxon>Gammaproteobacteria</taxon>
        <taxon>Lysobacterales</taxon>
        <taxon>Rhodanobacteraceae</taxon>
        <taxon>Dokdonella</taxon>
    </lineage>
</organism>
<dbReference type="AlphaFoldDB" id="A0A1I4ZRT8"/>
<evidence type="ECO:0000313" key="2">
    <source>
        <dbReference type="Proteomes" id="UP000198575"/>
    </source>
</evidence>
<dbReference type="RefSeq" id="WP_139225058.1">
    <property type="nucleotide sequence ID" value="NZ_FOVF01000028.1"/>
</dbReference>
<name>A0A1I4ZRT8_9GAMM</name>
<sequence>MSSLEETCRRLHDHFVALKTSRDRKTQGPVYVLEHPLSIAECDALTSQLRVAYRTMGARQGHWLAWLVAATELGYSYSGSDYWPRLQKRVPEWEFNDRGRLARWFERFAKEFAGARPSGAWAAQFRLIAWPITHAILPTDLQVQLARAIYTARHYLFGIEEKSDEELGQTIARRWVPHGDRFERLLQREAFVGSLVRMLLQPKAEQDALSQQTLRRIVADVDSKSEAEILLRDARASCRPTVRFAAPAPRAEQSAVSRPRFSPDLVLEQSTDGQWQSFVYPSSAVGLAAEAPALRKSLERLRFSVAGNPTQAFSALELLNASPRKRPLGTFPVTGTPVLRFFPSDAPDAVLLTRDCVMAPREYWVFKIRNDGSAWLQSTPTLLSGASYLVGSLDPTKVLPGKTLERPLGDLRLARLELASTLTETDRAALRSAGFQVAQRTALHPWGVLPRVWREDGFAEYVQGEPLLLRVERDHYFAALRVTVDSEAAQELPSATSDAFLLEIGGLALGDHEIGIDTLTVERKAKVLTTTRVASTLLHVHVRAPSAWQPGVLPTEALAVNVEPEGTTLEQVLDGVADLSVEGAAEDVVEVTLQIVDGGGERHGHTILRRRPPITRADWHKHLEAATRDSELPYHALGATQAALVISSERFGSHRKDVSVFPSPLRWALKPHGSGFIIQLHTDDDVPAQVTFHSRATPCAEVPIAFARVFDAMSACDGLYVARQHETQAVLEVSSPPAQLTGFEALASARIEERDPLRLLACLACWIGAPMLGRLAKTRHTQTVNGLHTQLVHVLARDPWPYYEQRVAKHRSLKELDDLVVPKVPNYGRVLGLLRGSRDPDVARTKFLSASDQFAVCKDPARVALAWQLVFDPRSARDLRLLGESLADPALQALIRGARLIQLGMREEAAK</sequence>
<proteinExistence type="predicted"/>
<dbReference type="EMBL" id="FOVF01000028">
    <property type="protein sequence ID" value="SFN52700.1"/>
    <property type="molecule type" value="Genomic_DNA"/>
</dbReference>
<dbReference type="Proteomes" id="UP000198575">
    <property type="component" value="Unassembled WGS sequence"/>
</dbReference>
<keyword evidence="2" id="KW-1185">Reference proteome</keyword>
<reference evidence="1 2" key="1">
    <citation type="submission" date="2016-10" db="EMBL/GenBank/DDBJ databases">
        <authorList>
            <person name="de Groot N.N."/>
        </authorList>
    </citation>
    <scope>NUCLEOTIDE SEQUENCE [LARGE SCALE GENOMIC DNA]</scope>
    <source>
        <strain evidence="1 2">CGMCC 1.7659</strain>
    </source>
</reference>